<proteinExistence type="predicted"/>
<organism evidence="1 2">
    <name type="scientific">Dissostichus mawsoni</name>
    <name type="common">Antarctic cod</name>
    <dbReference type="NCBI Taxonomy" id="36200"/>
    <lineage>
        <taxon>Eukaryota</taxon>
        <taxon>Metazoa</taxon>
        <taxon>Chordata</taxon>
        <taxon>Craniata</taxon>
        <taxon>Vertebrata</taxon>
        <taxon>Euteleostomi</taxon>
        <taxon>Actinopterygii</taxon>
        <taxon>Neopterygii</taxon>
        <taxon>Teleostei</taxon>
        <taxon>Neoteleostei</taxon>
        <taxon>Acanthomorphata</taxon>
        <taxon>Eupercaria</taxon>
        <taxon>Perciformes</taxon>
        <taxon>Notothenioidei</taxon>
        <taxon>Nototheniidae</taxon>
        <taxon>Dissostichus</taxon>
    </lineage>
</organism>
<dbReference type="EMBL" id="JAAKFY010000002">
    <property type="protein sequence ID" value="KAF3859849.1"/>
    <property type="molecule type" value="Genomic_DNA"/>
</dbReference>
<dbReference type="AlphaFoldDB" id="A0A7J5ZFS0"/>
<name>A0A7J5ZFS0_DISMA</name>
<dbReference type="PANTHER" id="PTHR45749">
    <property type="match status" value="1"/>
</dbReference>
<gene>
    <name evidence="1" type="ORF">F7725_000104</name>
</gene>
<evidence type="ECO:0008006" key="3">
    <source>
        <dbReference type="Google" id="ProtNLM"/>
    </source>
</evidence>
<keyword evidence="2" id="KW-1185">Reference proteome</keyword>
<dbReference type="OrthoDB" id="9940999at2759"/>
<accession>A0A7J5ZFS0</accession>
<evidence type="ECO:0000313" key="2">
    <source>
        <dbReference type="Proteomes" id="UP000518266"/>
    </source>
</evidence>
<evidence type="ECO:0000313" key="1">
    <source>
        <dbReference type="EMBL" id="KAF3859849.1"/>
    </source>
</evidence>
<dbReference type="PANTHER" id="PTHR45749:SF21">
    <property type="entry name" value="DUF4371 DOMAIN-CONTAINING PROTEIN"/>
    <property type="match status" value="1"/>
</dbReference>
<reference evidence="1 2" key="1">
    <citation type="submission" date="2020-03" db="EMBL/GenBank/DDBJ databases">
        <title>Dissostichus mawsoni Genome sequencing and assembly.</title>
        <authorList>
            <person name="Park H."/>
        </authorList>
    </citation>
    <scope>NUCLEOTIDE SEQUENCE [LARGE SCALE GENOMIC DNA]</scope>
    <source>
        <strain evidence="1">DM0001</strain>
        <tissue evidence="1">Muscle</tissue>
    </source>
</reference>
<dbReference type="Proteomes" id="UP000518266">
    <property type="component" value="Unassembled WGS sequence"/>
</dbReference>
<protein>
    <recommendedName>
        <fullName evidence="3">DUF4371 domain-containing protein</fullName>
    </recommendedName>
</protein>
<comment type="caution">
    <text evidence="1">The sequence shown here is derived from an EMBL/GenBank/DDBJ whole genome shotgun (WGS) entry which is preliminary data.</text>
</comment>
<sequence>MSTKADPAFSSKGYNNWKNALVSFERHQNSKSHHHAVTVSAQEATPIDTILSSAWAKQQEDARHCLLNIVGSIQYLARQGVALQGHETQDGNLFQLLKFKAKDDACLSSWLSRCHDYTSPPVQNEILRLLRNCIVRSIALSIQSLPVLQYSIIIDGTQDVSGIEQESFSLRYVDHDLVPQEVLLVYMRSQGPLERRLTTVPNQVDNARKSYQSSAVSV</sequence>